<dbReference type="InterPro" id="IPR012341">
    <property type="entry name" value="6hp_glycosidase-like_sf"/>
</dbReference>
<evidence type="ECO:0000256" key="2">
    <source>
        <dbReference type="ARBA" id="ARBA00022676"/>
    </source>
</evidence>
<dbReference type="InterPro" id="IPR011013">
    <property type="entry name" value="Gal_mutarotase_sf_dom"/>
</dbReference>
<sequence length="782" mass="88257">MEKVRLDSAWTVEETAFNPRFLAKGESTLAQGNGYMNLRCAQEESYVGQRRGAFITGTFNKALPDEVTELPNLPDVTELFLAVNGERFAMDRGEWSDYSRALDLRTGEVVRRLRWTSPGGDAVELRFRRFVSLTEEHLAAFSMELTALSGPVELHMESGINSRASNTGSQHCAEGEKRLLGGEILRLCTRTGQSGIPISVHCVHRFNLPPARSLPVMERRRFVNRYFFRLEKGETLRMEKFACYHTGRDLAFAAEERPGGTEDMRPVSAAGDKCIQSASGKGYRALLSESAALWGKYWAENDVEIESDEPFDQLAMRFALYHLNIMIKRDDSRVGIGAKGMTGEGYKGHSFWDTEMFLLPHYLFTDPASARTLLEYRARSLPGAWRKAAENGYEGAMFPWESAWLDDGEVTPRFGAADVETGDSIPILTGILEHHITADIAWAVRLYYTATGDDDFMSRCGCELLIETARFWASRLEWNDAAGRYEIRDVIGPDEYKEHVDNNAFTNYMAAWNLSHAAETALDMERRWPDAYGRLSKKYDLSALAAEFAEKRAALYLPSPRADGIVPQNDQYLGLERIDLSKYKCQQGVSTIYEDYSQAQMNRIMVSKQADLVMLLRIMPELFPPEIRRRNFLFYESRTLHDSSLSHGQHCILAAWLALKDMALDLYRHACEVDLGPNPASSDEGIHSASMGNLWQCVVCGFAGLQWHEGPLSLRSHLPESWRRLSFRMVWRGARLHVELTPGYLEVRNLSGPAVSLRLERETHSISAGESVRVHSDGGAEE</sequence>
<feature type="binding site" evidence="5">
    <location>
        <begin position="608"/>
        <end position="609"/>
    </location>
    <ligand>
        <name>substrate</name>
    </ligand>
</feature>
<dbReference type="PANTHER" id="PTHR11051:SF8">
    <property type="entry name" value="PROTEIN-GLUCOSYLGALACTOSYLHYDROXYLYSINE GLUCOSIDASE"/>
    <property type="match status" value="1"/>
</dbReference>
<reference evidence="9" key="1">
    <citation type="submission" date="2020-10" db="EMBL/GenBank/DDBJ databases">
        <authorList>
            <person name="Gilroy R."/>
        </authorList>
    </citation>
    <scope>NUCLEOTIDE SEQUENCE</scope>
    <source>
        <strain evidence="9">ChiBcolR7-354</strain>
    </source>
</reference>
<name>A0A9D0ZCX8_9FIRM</name>
<dbReference type="InterPro" id="IPR005195">
    <property type="entry name" value="Glyco_hydro_65_M"/>
</dbReference>
<organism evidence="9 10">
    <name type="scientific">Candidatus Scatomorpha intestinavium</name>
    <dbReference type="NCBI Taxonomy" id="2840922"/>
    <lineage>
        <taxon>Bacteria</taxon>
        <taxon>Bacillati</taxon>
        <taxon>Bacillota</taxon>
        <taxon>Clostridia</taxon>
        <taxon>Eubacteriales</taxon>
        <taxon>Candidatus Scatomorpha</taxon>
    </lineage>
</organism>
<evidence type="ECO:0000259" key="6">
    <source>
        <dbReference type="Pfam" id="PF03632"/>
    </source>
</evidence>
<keyword evidence="2" id="KW-0328">Glycosyltransferase</keyword>
<dbReference type="InterPro" id="IPR008928">
    <property type="entry name" value="6-hairpin_glycosidase_sf"/>
</dbReference>
<accession>A0A9D0ZCX8</accession>
<comment type="similarity">
    <text evidence="1">Belongs to the glycosyl hydrolase 65 family.</text>
</comment>
<dbReference type="Gene3D" id="2.60.420.10">
    <property type="entry name" value="Maltose phosphorylase, domain 3"/>
    <property type="match status" value="1"/>
</dbReference>
<dbReference type="PANTHER" id="PTHR11051">
    <property type="entry name" value="GLYCOSYL HYDROLASE-RELATED"/>
    <property type="match status" value="1"/>
</dbReference>
<proteinExistence type="inferred from homology"/>
<dbReference type="GO" id="GO:0005975">
    <property type="term" value="P:carbohydrate metabolic process"/>
    <property type="evidence" value="ECO:0007669"/>
    <property type="project" value="InterPro"/>
</dbReference>
<dbReference type="InterPro" id="IPR017045">
    <property type="entry name" value="Malt_Pase/Glycosyl_Hdrlase"/>
</dbReference>
<dbReference type="GO" id="GO:0016757">
    <property type="term" value="F:glycosyltransferase activity"/>
    <property type="evidence" value="ECO:0007669"/>
    <property type="project" value="UniProtKB-KW"/>
</dbReference>
<dbReference type="InterPro" id="IPR037018">
    <property type="entry name" value="GH65_N"/>
</dbReference>
<dbReference type="InterPro" id="IPR005196">
    <property type="entry name" value="Glyco_hydro_65_N"/>
</dbReference>
<dbReference type="InterPro" id="IPR005194">
    <property type="entry name" value="Glyco_hydro_65_C"/>
</dbReference>
<dbReference type="SUPFAM" id="SSF74650">
    <property type="entry name" value="Galactose mutarotase-like"/>
    <property type="match status" value="1"/>
</dbReference>
<dbReference type="Pfam" id="PF03632">
    <property type="entry name" value="Glyco_hydro_65m"/>
    <property type="match status" value="1"/>
</dbReference>
<feature type="domain" description="Glycoside hydrolase family 65 N-terminal" evidence="8">
    <location>
        <begin position="14"/>
        <end position="248"/>
    </location>
</feature>
<feature type="binding site" evidence="5">
    <location>
        <begin position="352"/>
        <end position="353"/>
    </location>
    <ligand>
        <name>substrate</name>
    </ligand>
</feature>
<dbReference type="EMBL" id="DVGA01000011">
    <property type="protein sequence ID" value="HIQ77777.1"/>
    <property type="molecule type" value="Genomic_DNA"/>
</dbReference>
<evidence type="ECO:0000256" key="4">
    <source>
        <dbReference type="PIRSR" id="PIRSR036289-50"/>
    </source>
</evidence>
<dbReference type="Gene3D" id="2.70.98.40">
    <property type="entry name" value="Glycoside hydrolase, family 65, N-terminal domain"/>
    <property type="match status" value="1"/>
</dbReference>
<dbReference type="GO" id="GO:0030246">
    <property type="term" value="F:carbohydrate binding"/>
    <property type="evidence" value="ECO:0007669"/>
    <property type="project" value="InterPro"/>
</dbReference>
<keyword evidence="3" id="KW-0808">Transferase</keyword>
<dbReference type="Gene3D" id="1.50.10.10">
    <property type="match status" value="1"/>
</dbReference>
<reference evidence="9" key="2">
    <citation type="journal article" date="2021" name="PeerJ">
        <title>Extensive microbial diversity within the chicken gut microbiome revealed by metagenomics and culture.</title>
        <authorList>
            <person name="Gilroy R."/>
            <person name="Ravi A."/>
            <person name="Getino M."/>
            <person name="Pursley I."/>
            <person name="Horton D.L."/>
            <person name="Alikhan N.F."/>
            <person name="Baker D."/>
            <person name="Gharbi K."/>
            <person name="Hall N."/>
            <person name="Watson M."/>
            <person name="Adriaenssens E.M."/>
            <person name="Foster-Nyarko E."/>
            <person name="Jarju S."/>
            <person name="Secka A."/>
            <person name="Antonio M."/>
            <person name="Oren A."/>
            <person name="Chaudhuri R.R."/>
            <person name="La Ragione R."/>
            <person name="Hildebrand F."/>
            <person name="Pallen M.J."/>
        </authorList>
    </citation>
    <scope>NUCLEOTIDE SEQUENCE</scope>
    <source>
        <strain evidence="9">ChiBcolR7-354</strain>
    </source>
</reference>
<dbReference type="Proteomes" id="UP000824262">
    <property type="component" value="Unassembled WGS sequence"/>
</dbReference>
<evidence type="ECO:0000256" key="1">
    <source>
        <dbReference type="ARBA" id="ARBA00006768"/>
    </source>
</evidence>
<keyword evidence="9" id="KW-0378">Hydrolase</keyword>
<evidence type="ECO:0000259" key="7">
    <source>
        <dbReference type="Pfam" id="PF03633"/>
    </source>
</evidence>
<feature type="domain" description="Glycoside hydrolase family 65 C-terminal" evidence="7">
    <location>
        <begin position="705"/>
        <end position="763"/>
    </location>
</feature>
<dbReference type="Pfam" id="PF03636">
    <property type="entry name" value="Glyco_hydro_65N"/>
    <property type="match status" value="1"/>
</dbReference>
<dbReference type="SUPFAM" id="SSF48208">
    <property type="entry name" value="Six-hairpin glycosidases"/>
    <property type="match status" value="1"/>
</dbReference>
<evidence type="ECO:0000313" key="9">
    <source>
        <dbReference type="EMBL" id="HIQ77777.1"/>
    </source>
</evidence>
<dbReference type="Pfam" id="PF03633">
    <property type="entry name" value="Glyco_hydro_65C"/>
    <property type="match status" value="1"/>
</dbReference>
<gene>
    <name evidence="9" type="ORF">IAB77_00790</name>
</gene>
<dbReference type="AlphaFoldDB" id="A0A9D0ZCX8"/>
<evidence type="ECO:0000256" key="3">
    <source>
        <dbReference type="ARBA" id="ARBA00022679"/>
    </source>
</evidence>
<comment type="caution">
    <text evidence="9">The sequence shown here is derived from an EMBL/GenBank/DDBJ whole genome shotgun (WGS) entry which is preliminary data.</text>
</comment>
<dbReference type="PIRSF" id="PIRSF036289">
    <property type="entry name" value="Glycosyl_hydrolase_malt_phosph"/>
    <property type="match status" value="1"/>
</dbReference>
<evidence type="ECO:0000313" key="10">
    <source>
        <dbReference type="Proteomes" id="UP000824262"/>
    </source>
</evidence>
<feature type="active site" description="Proton donor" evidence="4">
    <location>
        <position position="495"/>
    </location>
</feature>
<protein>
    <submittedName>
        <fullName evidence="9">Glycoside hydrolase family 65 protein</fullName>
    </submittedName>
</protein>
<feature type="domain" description="Glycoside hydrolase family 65 central catalytic" evidence="6">
    <location>
        <begin position="317"/>
        <end position="696"/>
    </location>
</feature>
<evidence type="ECO:0000259" key="8">
    <source>
        <dbReference type="Pfam" id="PF03636"/>
    </source>
</evidence>
<evidence type="ECO:0000256" key="5">
    <source>
        <dbReference type="PIRSR" id="PIRSR036289-51"/>
    </source>
</evidence>
<dbReference type="GO" id="GO:0004553">
    <property type="term" value="F:hydrolase activity, hydrolyzing O-glycosyl compounds"/>
    <property type="evidence" value="ECO:0007669"/>
    <property type="project" value="TreeGrafter"/>
</dbReference>